<name>A0A8X8D1W3_POPTO</name>
<organism evidence="2 3">
    <name type="scientific">Populus tomentosa</name>
    <name type="common">Chinese white poplar</name>
    <dbReference type="NCBI Taxonomy" id="118781"/>
    <lineage>
        <taxon>Eukaryota</taxon>
        <taxon>Viridiplantae</taxon>
        <taxon>Streptophyta</taxon>
        <taxon>Embryophyta</taxon>
        <taxon>Tracheophyta</taxon>
        <taxon>Spermatophyta</taxon>
        <taxon>Magnoliopsida</taxon>
        <taxon>eudicotyledons</taxon>
        <taxon>Gunneridae</taxon>
        <taxon>Pentapetalae</taxon>
        <taxon>rosids</taxon>
        <taxon>fabids</taxon>
        <taxon>Malpighiales</taxon>
        <taxon>Salicaceae</taxon>
        <taxon>Saliceae</taxon>
        <taxon>Populus</taxon>
    </lineage>
</organism>
<reference evidence="2" key="1">
    <citation type="journal article" date="2020" name="bioRxiv">
        <title>Hybrid origin of Populus tomentosa Carr. identified through genome sequencing and phylogenomic analysis.</title>
        <authorList>
            <person name="An X."/>
            <person name="Gao K."/>
            <person name="Chen Z."/>
            <person name="Li J."/>
            <person name="Yang X."/>
            <person name="Yang X."/>
            <person name="Zhou J."/>
            <person name="Guo T."/>
            <person name="Zhao T."/>
            <person name="Huang S."/>
            <person name="Miao D."/>
            <person name="Khan W.U."/>
            <person name="Rao P."/>
            <person name="Ye M."/>
            <person name="Lei B."/>
            <person name="Liao W."/>
            <person name="Wang J."/>
            <person name="Ji L."/>
            <person name="Li Y."/>
            <person name="Guo B."/>
            <person name="Mustafa N.S."/>
            <person name="Li S."/>
            <person name="Yun Q."/>
            <person name="Keller S.R."/>
            <person name="Mao J."/>
            <person name="Zhang R."/>
            <person name="Strauss S.H."/>
        </authorList>
    </citation>
    <scope>NUCLEOTIDE SEQUENCE</scope>
    <source>
        <strain evidence="2">GM15</strain>
        <tissue evidence="2">Leaf</tissue>
    </source>
</reference>
<evidence type="ECO:0000256" key="1">
    <source>
        <dbReference type="SAM" id="MobiDB-lite"/>
    </source>
</evidence>
<comment type="caution">
    <text evidence="2">The sequence shown here is derived from an EMBL/GenBank/DDBJ whole genome shotgun (WGS) entry which is preliminary data.</text>
</comment>
<proteinExistence type="predicted"/>
<protein>
    <submittedName>
        <fullName evidence="2">Uncharacterized protein</fullName>
    </submittedName>
</protein>
<gene>
    <name evidence="2" type="ORF">POTOM_021967</name>
</gene>
<evidence type="ECO:0000313" key="2">
    <source>
        <dbReference type="EMBL" id="KAG6774607.1"/>
    </source>
</evidence>
<accession>A0A8X8D1W3</accession>
<feature type="compositionally biased region" description="Basic and acidic residues" evidence="1">
    <location>
        <begin position="117"/>
        <end position="131"/>
    </location>
</feature>
<dbReference type="Proteomes" id="UP000886885">
    <property type="component" value="Chromosome 5D"/>
</dbReference>
<feature type="region of interest" description="Disordered" evidence="1">
    <location>
        <begin position="104"/>
        <end position="131"/>
    </location>
</feature>
<dbReference type="AlphaFoldDB" id="A0A8X8D1W3"/>
<evidence type="ECO:0000313" key="3">
    <source>
        <dbReference type="Proteomes" id="UP000886885"/>
    </source>
</evidence>
<feature type="compositionally biased region" description="Polar residues" evidence="1">
    <location>
        <begin position="105"/>
        <end position="114"/>
    </location>
</feature>
<sequence>MVVPDLAHTSCGIKELERVGLVDWNGTLLPRWSRINVDLSSFSPDEEAYGIGLVKRVTVEESEFVVRKDKVTLSQEKIRRKSIQIESMSSNFEEMMQQRVEESFSKASAGSQKNKNIRAEQGGDRGENIGKMQGKYEGRKRVKIRCCSSHLQLLYLSPPSEYEAVGKATQIVMVS</sequence>
<keyword evidence="3" id="KW-1185">Reference proteome</keyword>
<dbReference type="EMBL" id="JAAWWB010000010">
    <property type="protein sequence ID" value="KAG6774607.1"/>
    <property type="molecule type" value="Genomic_DNA"/>
</dbReference>